<organism evidence="2 3">
    <name type="scientific">Kingdonia uniflora</name>
    <dbReference type="NCBI Taxonomy" id="39325"/>
    <lineage>
        <taxon>Eukaryota</taxon>
        <taxon>Viridiplantae</taxon>
        <taxon>Streptophyta</taxon>
        <taxon>Embryophyta</taxon>
        <taxon>Tracheophyta</taxon>
        <taxon>Spermatophyta</taxon>
        <taxon>Magnoliopsida</taxon>
        <taxon>Ranunculales</taxon>
        <taxon>Circaeasteraceae</taxon>
        <taxon>Kingdonia</taxon>
    </lineage>
</organism>
<reference evidence="2 3" key="1">
    <citation type="journal article" date="2020" name="IScience">
        <title>Genome Sequencing of the Endangered Kingdonia uniflora (Circaeasteraceae, Ranunculales) Reveals Potential Mechanisms of Evolutionary Specialization.</title>
        <authorList>
            <person name="Sun Y."/>
            <person name="Deng T."/>
            <person name="Zhang A."/>
            <person name="Moore M.J."/>
            <person name="Landis J.B."/>
            <person name="Lin N."/>
            <person name="Zhang H."/>
            <person name="Zhang X."/>
            <person name="Huang J."/>
            <person name="Zhang X."/>
            <person name="Sun H."/>
            <person name="Wang H."/>
        </authorList>
    </citation>
    <scope>NUCLEOTIDE SEQUENCE [LARGE SCALE GENOMIC DNA]</scope>
    <source>
        <strain evidence="2">TB1705</strain>
        <tissue evidence="2">Leaf</tissue>
    </source>
</reference>
<sequence>FYTPKKTVKHKREGGNEKEDGKMKKAELITKKIPLKALIPKIPKKSLANKVPRKRRVEFPELENIQSTAKNLLQQVVPGEILEVVNNLMVDDDVEVGREVNFNAISSEYGGDLLEGDKKNNDDKKDVEEKVKFEEEQPQVAEEDDSEPPTIVEYYNGKKDEVFSEEEDS</sequence>
<feature type="region of interest" description="Disordered" evidence="1">
    <location>
        <begin position="111"/>
        <end position="169"/>
    </location>
</feature>
<keyword evidence="3" id="KW-1185">Reference proteome</keyword>
<dbReference type="AlphaFoldDB" id="A0A7J7L7E3"/>
<name>A0A7J7L7E3_9MAGN</name>
<protein>
    <submittedName>
        <fullName evidence="2">Uncharacterized protein</fullName>
    </submittedName>
</protein>
<evidence type="ECO:0000313" key="2">
    <source>
        <dbReference type="EMBL" id="KAF6138547.1"/>
    </source>
</evidence>
<feature type="compositionally biased region" description="Basic and acidic residues" evidence="1">
    <location>
        <begin position="13"/>
        <end position="24"/>
    </location>
</feature>
<evidence type="ECO:0000256" key="1">
    <source>
        <dbReference type="SAM" id="MobiDB-lite"/>
    </source>
</evidence>
<dbReference type="EMBL" id="JACGCM010002569">
    <property type="protein sequence ID" value="KAF6138547.1"/>
    <property type="molecule type" value="Genomic_DNA"/>
</dbReference>
<feature type="region of interest" description="Disordered" evidence="1">
    <location>
        <begin position="1"/>
        <end position="24"/>
    </location>
</feature>
<gene>
    <name evidence="2" type="ORF">GIB67_022581</name>
</gene>
<evidence type="ECO:0000313" key="3">
    <source>
        <dbReference type="Proteomes" id="UP000541444"/>
    </source>
</evidence>
<comment type="caution">
    <text evidence="2">The sequence shown here is derived from an EMBL/GenBank/DDBJ whole genome shotgun (WGS) entry which is preliminary data.</text>
</comment>
<accession>A0A7J7L7E3</accession>
<feature type="non-terminal residue" evidence="2">
    <location>
        <position position="1"/>
    </location>
</feature>
<proteinExistence type="predicted"/>
<feature type="compositionally biased region" description="Basic residues" evidence="1">
    <location>
        <begin position="1"/>
        <end position="12"/>
    </location>
</feature>
<feature type="compositionally biased region" description="Basic and acidic residues" evidence="1">
    <location>
        <begin position="115"/>
        <end position="135"/>
    </location>
</feature>
<dbReference type="Proteomes" id="UP000541444">
    <property type="component" value="Unassembled WGS sequence"/>
</dbReference>